<dbReference type="Pfam" id="PF12796">
    <property type="entry name" value="Ank_2"/>
    <property type="match status" value="2"/>
</dbReference>
<organism evidence="4 5">
    <name type="scientific">Xylaria grammica</name>
    <dbReference type="NCBI Taxonomy" id="363999"/>
    <lineage>
        <taxon>Eukaryota</taxon>
        <taxon>Fungi</taxon>
        <taxon>Dikarya</taxon>
        <taxon>Ascomycota</taxon>
        <taxon>Pezizomycotina</taxon>
        <taxon>Sordariomycetes</taxon>
        <taxon>Xylariomycetidae</taxon>
        <taxon>Xylariales</taxon>
        <taxon>Xylariaceae</taxon>
        <taxon>Xylaria</taxon>
    </lineage>
</organism>
<dbReference type="SMART" id="SM00248">
    <property type="entry name" value="ANK"/>
    <property type="match status" value="16"/>
</dbReference>
<keyword evidence="1" id="KW-0677">Repeat</keyword>
<dbReference type="SUPFAM" id="SSF48403">
    <property type="entry name" value="Ankyrin repeat"/>
    <property type="match status" value="3"/>
</dbReference>
<dbReference type="PANTHER" id="PTHR10039">
    <property type="entry name" value="AMELOGENIN"/>
    <property type="match status" value="1"/>
</dbReference>
<dbReference type="InterPro" id="IPR002110">
    <property type="entry name" value="Ankyrin_rpt"/>
</dbReference>
<protein>
    <recommendedName>
        <fullName evidence="3">Nephrocystin 3-like N-terminal domain-containing protein</fullName>
    </recommendedName>
</protein>
<keyword evidence="2" id="KW-0040">ANK repeat</keyword>
<dbReference type="EMBL" id="RYZI01000236">
    <property type="protein sequence ID" value="RWA07801.1"/>
    <property type="molecule type" value="Genomic_DNA"/>
</dbReference>
<dbReference type="PROSITE" id="PS50088">
    <property type="entry name" value="ANK_REPEAT"/>
    <property type="match status" value="3"/>
</dbReference>
<dbReference type="InterPro" id="IPR027417">
    <property type="entry name" value="P-loop_NTPase"/>
</dbReference>
<evidence type="ECO:0000259" key="3">
    <source>
        <dbReference type="Pfam" id="PF24883"/>
    </source>
</evidence>
<comment type="caution">
    <text evidence="4">The sequence shown here is derived from an EMBL/GenBank/DDBJ whole genome shotgun (WGS) entry which is preliminary data.</text>
</comment>
<feature type="domain" description="Nephrocystin 3-like N-terminal" evidence="3">
    <location>
        <begin position="183"/>
        <end position="349"/>
    </location>
</feature>
<evidence type="ECO:0000313" key="4">
    <source>
        <dbReference type="EMBL" id="RWA07801.1"/>
    </source>
</evidence>
<dbReference type="Pfam" id="PF00023">
    <property type="entry name" value="Ank"/>
    <property type="match status" value="1"/>
</dbReference>
<dbReference type="Proteomes" id="UP000286045">
    <property type="component" value="Unassembled WGS sequence"/>
</dbReference>
<evidence type="ECO:0000313" key="5">
    <source>
        <dbReference type="Proteomes" id="UP000286045"/>
    </source>
</evidence>
<dbReference type="Pfam" id="PF24883">
    <property type="entry name" value="NPHP3_N"/>
    <property type="match status" value="1"/>
</dbReference>
<feature type="repeat" description="ANK" evidence="2">
    <location>
        <begin position="1567"/>
        <end position="1599"/>
    </location>
</feature>
<name>A0A439D0L4_9PEZI</name>
<reference evidence="4 5" key="1">
    <citation type="submission" date="2018-12" db="EMBL/GenBank/DDBJ databases">
        <title>Draft genome sequence of Xylaria grammica IHI A82.</title>
        <authorList>
            <person name="Buettner E."/>
            <person name="Kellner H."/>
        </authorList>
    </citation>
    <scope>NUCLEOTIDE SEQUENCE [LARGE SCALE GENOMIC DNA]</scope>
    <source>
        <strain evidence="4 5">IHI A82</strain>
    </source>
</reference>
<dbReference type="PROSITE" id="PS50297">
    <property type="entry name" value="ANK_REP_REGION"/>
    <property type="match status" value="2"/>
</dbReference>
<dbReference type="Gene3D" id="3.40.50.300">
    <property type="entry name" value="P-loop containing nucleotide triphosphate hydrolases"/>
    <property type="match status" value="1"/>
</dbReference>
<dbReference type="PANTHER" id="PTHR10039:SF15">
    <property type="entry name" value="NACHT DOMAIN-CONTAINING PROTEIN"/>
    <property type="match status" value="1"/>
</dbReference>
<accession>A0A439D0L4</accession>
<dbReference type="SUPFAM" id="SSF52540">
    <property type="entry name" value="P-loop containing nucleoside triphosphate hydrolases"/>
    <property type="match status" value="1"/>
</dbReference>
<feature type="repeat" description="ANK" evidence="2">
    <location>
        <begin position="1534"/>
        <end position="1566"/>
    </location>
</feature>
<proteinExistence type="predicted"/>
<dbReference type="InterPro" id="IPR056884">
    <property type="entry name" value="NPHP3-like_N"/>
</dbReference>
<keyword evidence="5" id="KW-1185">Reference proteome</keyword>
<feature type="repeat" description="ANK" evidence="2">
    <location>
        <begin position="1797"/>
        <end position="1830"/>
    </location>
</feature>
<evidence type="ECO:0000256" key="1">
    <source>
        <dbReference type="ARBA" id="ARBA00022737"/>
    </source>
</evidence>
<dbReference type="Gene3D" id="1.25.40.20">
    <property type="entry name" value="Ankyrin repeat-containing domain"/>
    <property type="match status" value="4"/>
</dbReference>
<evidence type="ECO:0000256" key="2">
    <source>
        <dbReference type="PROSITE-ProRule" id="PRU00023"/>
    </source>
</evidence>
<sequence>MDPLSVAASIAGLVTLADAVFRGVYKYCRAASDASDEIKELANRLQSLAGILHSLGILADALEQDGAHPTIQMTHISDATKLLGEIQTRLDRSKSRINSSKLALIQQSLKWPFTKTRTKELIDKLAQQQDVMTLALHADSLSNLVKLLSNGKDMKDKLTSVQLGVENLQILTRVEIDAERQRTGSWLTEESLQFQQWIKTPGSKMWLSGIPGAGKTVLAGAVIQKALERGNNSPRVGVAFFFCDYKNEKATLLSNVLGAMVSQLARQNDQAFNELKETYEALHPPKGLARDPDSDILESCLEKMFQSFDQVILVVDGLDECGDNTDEVTQALADIGDHSTNVTMALASRDEYTINLKLQDGFTKIQIGARKEDILLYVASEIDRRIKDGRLRTSNTELKDEILTKLSNDADGMFRWVTCQLDYISGCPTDTDRRAALKELPPTLDATYERMLRRTNQGHPRVRRIVQKCLQLLGVKWLVWPIAPLCDAISVPDTPNARLEEHSIVTEAEVSLQCSSFIRKSEDGKHFEFSHFTVREFLERETLLSDHELAIYHLSGSICNAALSQQCLRYLQLRNFDHMPDLDKSGQVDHFSRMFRDFPFHCWATVHWLPALRCTPRDLECLDLVKSLFHPRKSPSFITWAVQFCTKQKEISKYWGAGDSDALSYAVSLVLDSKFRTIHIAAALDLPEICEYLLKADPNWNTVSIVGRPLECSIGRSYCLASTTPGSLEDNMSKVRNITRLGYATHRPGEVNTMLWAAGSYTQDTLSKFQGGSLIECAVLSAITSLDFSPVSNLIARGWMISDEEATSFERGLACMLRSYPHDYPPSPHAHKDPLTASFLDLITSLNKFRVFASDPGYRVCVTVWNAAVKLECDFVEDTTLMDSRITLSLEALIRKCEVAVSNDDVESMRRYLEDVRITGPEIEGDGTESSGYSQLRRAISSGAVKITGLLIDREYGVNEPFSDSSLPIHVACECGEEMIQLLLKSGASHLDRNPNGDSIWHLAAKSSKDNTLSALLKLVGDEKVGALQTQNNDGFTPLTLAIHTAIDTAIKEPRGNQEGEAASVRLLLDACGRNALCWRCPEPPWNLAARSGSILVVNRLVESGIPLATTQEGQPTPLHVIHEGASKECVELLLRLFPTANGLKYEGKTPLECFIYRCFEQSTAPREGVIELLVHEDLPSNQVQKSCTIWKYLCADIIGSKTLKDSGWLDKPMKSIFLKCVRLKVIEAYEELTGQSAVIPLFSALMFNSEMMDVILESELEEVISHSNQLSASLAKETIEYTKRLIESVATYKINYTYWAQTAAGYVHILLSKCVKIHLGNSFSILEEACRSLDCGEKRGVLDAEPAAAYALERRLFEDIVNRTSSEQLNAAQPTEDGYLFRLAKKGYHCGSSWMIEMLVAKGLDPNKLRVGPFRVSPLLVCIENLATPAALSLLKLGADPTIKGFDSFNAAHMAALVGDLEFLTSLLERDRENRIPSLWQETTVISEDLQDSRLIFDSVNVLHIASLRGHIACIKFFLDNKLFLNEDSTTEQGYNCLHFAALSGNVETIEYLHSLGIPMNYSAYDRSLPIHFAVRRGHQGAVQTLIELGSATSPDDFGMTPQMYAQKLKYIDIWERLEKQQSTLQIHAPENDGKNQKGKVKILMERLESAIREGDLTTCKKLAFHDVPMPSCGGCSPLIVAILSRGEHIIHWLLQNHVSVLRNACQKHGGKSTLELAVEFEVQEKDFGKILDTCIDTTWDLASLGDPIFESVLEKDDFRLSLMVEHVRQNLEKYSVLTGHSQETVLKYMISRKKRGRSPLHEASYYRKSLSVLDILLDAGADVDLLSDFNLTALQHATDSRVIDRLLAAGAKSGWIDSTSWACIGISPLCQAAAIDSLDVIDHCLEMGADIDFDGSSYGSALMAACANCRLKAVKHLVRRGASIVYHGEFGLTSAIEMANGHKKIIAWLLVGQFTEQIKLEYCDADGPNNTTPTRHWSGIQQKPMRLIGYCERQPHESLKDYIFELAGIRDDMRGKALPLHRDPLAGLFNIVCYQI</sequence>
<gene>
    <name evidence="4" type="ORF">EKO27_g7305</name>
</gene>
<dbReference type="STRING" id="363999.A0A439D0L4"/>
<dbReference type="InterPro" id="IPR036770">
    <property type="entry name" value="Ankyrin_rpt-contain_sf"/>
</dbReference>